<gene>
    <name evidence="1" type="ORF">FOMPIDRAFT_89158</name>
</gene>
<evidence type="ECO:0000313" key="1">
    <source>
        <dbReference type="EMBL" id="EPS99249.1"/>
    </source>
</evidence>
<dbReference type="EMBL" id="KE504158">
    <property type="protein sequence ID" value="EPS99249.1"/>
    <property type="molecule type" value="Genomic_DNA"/>
</dbReference>
<dbReference type="AlphaFoldDB" id="S8FLU3"/>
<protein>
    <recommendedName>
        <fullName evidence="3">Protein kinase domain-containing protein</fullName>
    </recommendedName>
</protein>
<sequence length="122" mass="13661">MASAAPADQSEVHLSIISDSLYDNSRHILYRVSVDISRSSPRASQLGLPPIMIMKIATELEGRTIAAEAVMYDHLLGLQGTVIPQCYGYFRNFINLQDYVITAWSPGYTFPRKKESFDIFTA</sequence>
<accession>S8FLU3</accession>
<reference evidence="1 2" key="1">
    <citation type="journal article" date="2012" name="Science">
        <title>The Paleozoic origin of enzymatic lignin decomposition reconstructed from 31 fungal genomes.</title>
        <authorList>
            <person name="Floudas D."/>
            <person name="Binder M."/>
            <person name="Riley R."/>
            <person name="Barry K."/>
            <person name="Blanchette R.A."/>
            <person name="Henrissat B."/>
            <person name="Martinez A.T."/>
            <person name="Otillar R."/>
            <person name="Spatafora J.W."/>
            <person name="Yadav J.S."/>
            <person name="Aerts A."/>
            <person name="Benoit I."/>
            <person name="Boyd A."/>
            <person name="Carlson A."/>
            <person name="Copeland A."/>
            <person name="Coutinho P.M."/>
            <person name="de Vries R.P."/>
            <person name="Ferreira P."/>
            <person name="Findley K."/>
            <person name="Foster B."/>
            <person name="Gaskell J."/>
            <person name="Glotzer D."/>
            <person name="Gorecki P."/>
            <person name="Heitman J."/>
            <person name="Hesse C."/>
            <person name="Hori C."/>
            <person name="Igarashi K."/>
            <person name="Jurgens J.A."/>
            <person name="Kallen N."/>
            <person name="Kersten P."/>
            <person name="Kohler A."/>
            <person name="Kuees U."/>
            <person name="Kumar T.K.A."/>
            <person name="Kuo A."/>
            <person name="LaButti K."/>
            <person name="Larrondo L.F."/>
            <person name="Lindquist E."/>
            <person name="Ling A."/>
            <person name="Lombard V."/>
            <person name="Lucas S."/>
            <person name="Lundell T."/>
            <person name="Martin R."/>
            <person name="McLaughlin D.J."/>
            <person name="Morgenstern I."/>
            <person name="Morin E."/>
            <person name="Murat C."/>
            <person name="Nagy L.G."/>
            <person name="Nolan M."/>
            <person name="Ohm R.A."/>
            <person name="Patyshakuliyeva A."/>
            <person name="Rokas A."/>
            <person name="Ruiz-Duenas F.J."/>
            <person name="Sabat G."/>
            <person name="Salamov A."/>
            <person name="Samejima M."/>
            <person name="Schmutz J."/>
            <person name="Slot J.C."/>
            <person name="St John F."/>
            <person name="Stenlid J."/>
            <person name="Sun H."/>
            <person name="Sun S."/>
            <person name="Syed K."/>
            <person name="Tsang A."/>
            <person name="Wiebenga A."/>
            <person name="Young D."/>
            <person name="Pisabarro A."/>
            <person name="Eastwood D.C."/>
            <person name="Martin F."/>
            <person name="Cullen D."/>
            <person name="Grigoriev I.V."/>
            <person name="Hibbett D.S."/>
        </authorList>
    </citation>
    <scope>NUCLEOTIDE SEQUENCE</scope>
    <source>
        <strain evidence="2">FP-58527</strain>
    </source>
</reference>
<dbReference type="OrthoDB" id="2792339at2759"/>
<dbReference type="HOGENOM" id="CLU_2026785_0_0_1"/>
<dbReference type="InParanoid" id="S8FLU3"/>
<evidence type="ECO:0008006" key="3">
    <source>
        <dbReference type="Google" id="ProtNLM"/>
    </source>
</evidence>
<dbReference type="Proteomes" id="UP000015241">
    <property type="component" value="Unassembled WGS sequence"/>
</dbReference>
<organism evidence="1 2">
    <name type="scientific">Fomitopsis schrenkii</name>
    <name type="common">Brown rot fungus</name>
    <dbReference type="NCBI Taxonomy" id="2126942"/>
    <lineage>
        <taxon>Eukaryota</taxon>
        <taxon>Fungi</taxon>
        <taxon>Dikarya</taxon>
        <taxon>Basidiomycota</taxon>
        <taxon>Agaricomycotina</taxon>
        <taxon>Agaricomycetes</taxon>
        <taxon>Polyporales</taxon>
        <taxon>Fomitopsis</taxon>
    </lineage>
</organism>
<name>S8FLU3_FOMSC</name>
<proteinExistence type="predicted"/>
<evidence type="ECO:0000313" key="2">
    <source>
        <dbReference type="Proteomes" id="UP000015241"/>
    </source>
</evidence>
<keyword evidence="2" id="KW-1185">Reference proteome</keyword>